<name>A0ABD2CW62_VESMC</name>
<accession>A0ABD2CW62</accession>
<comment type="caution">
    <text evidence="1">The sequence shown here is derived from an EMBL/GenBank/DDBJ whole genome shotgun (WGS) entry which is preliminary data.</text>
</comment>
<evidence type="ECO:0000313" key="2">
    <source>
        <dbReference type="Proteomes" id="UP001607303"/>
    </source>
</evidence>
<protein>
    <submittedName>
        <fullName evidence="1">Uncharacterized protein</fullName>
    </submittedName>
</protein>
<organism evidence="1 2">
    <name type="scientific">Vespula maculifrons</name>
    <name type="common">Eastern yellow jacket</name>
    <name type="synonym">Wasp</name>
    <dbReference type="NCBI Taxonomy" id="7453"/>
    <lineage>
        <taxon>Eukaryota</taxon>
        <taxon>Metazoa</taxon>
        <taxon>Ecdysozoa</taxon>
        <taxon>Arthropoda</taxon>
        <taxon>Hexapoda</taxon>
        <taxon>Insecta</taxon>
        <taxon>Pterygota</taxon>
        <taxon>Neoptera</taxon>
        <taxon>Endopterygota</taxon>
        <taxon>Hymenoptera</taxon>
        <taxon>Apocrita</taxon>
        <taxon>Aculeata</taxon>
        <taxon>Vespoidea</taxon>
        <taxon>Vespidae</taxon>
        <taxon>Vespinae</taxon>
        <taxon>Vespula</taxon>
    </lineage>
</organism>
<sequence length="363" mass="40155">MSLRSISINRSNQLYKYLPQNTSNLIFRFVASLVTSTKFPSFGLHIDKLTTALLFSTSNKTIGVFDCIRILSIDVSNSTEKILSDYLCFTANIKGAKGSAVKLVVSLSSTSFSSNWCISSFNFAITVSLCPASKRPGGLVVRPNIRPEHGDVSSSGNVKTSTIPSCRPISISIPSCNSNVSKEVTSDPIELINQNLYTASTVGILGNLKTVGLIVPCKTHVCEISFLNTNCTIPTSKNSIYHRIVTRSRAQAARFGPSTYLLDISLFSIIKKINEFDYLPKTCRSVGGKILVVPREVTPTDTTNQIQIDGIFHIIFYFKTDQIQKRGLYLAPYFVSKLAKHVIQICIWELLNCEEKKLFLIIN</sequence>
<reference evidence="1 2" key="1">
    <citation type="journal article" date="2024" name="Ann. Entomol. Soc. Am.">
        <title>Genomic analyses of the southern and eastern yellowjacket wasps (Hymenoptera: Vespidae) reveal evolutionary signatures of social life.</title>
        <authorList>
            <person name="Catto M.A."/>
            <person name="Caine P.B."/>
            <person name="Orr S.E."/>
            <person name="Hunt B.G."/>
            <person name="Goodisman M.A.D."/>
        </authorList>
    </citation>
    <scope>NUCLEOTIDE SEQUENCE [LARGE SCALE GENOMIC DNA]</scope>
    <source>
        <strain evidence="1">232</strain>
        <tissue evidence="1">Head and thorax</tissue>
    </source>
</reference>
<gene>
    <name evidence="1" type="ORF">V1477_002322</name>
</gene>
<dbReference type="AlphaFoldDB" id="A0ABD2CW62"/>
<keyword evidence="2" id="KW-1185">Reference proteome</keyword>
<dbReference type="EMBL" id="JAYRBN010000027">
    <property type="protein sequence ID" value="KAL2749382.1"/>
    <property type="molecule type" value="Genomic_DNA"/>
</dbReference>
<proteinExistence type="predicted"/>
<evidence type="ECO:0000313" key="1">
    <source>
        <dbReference type="EMBL" id="KAL2749382.1"/>
    </source>
</evidence>
<dbReference type="Proteomes" id="UP001607303">
    <property type="component" value="Unassembled WGS sequence"/>
</dbReference>